<dbReference type="Proteomes" id="UP001292216">
    <property type="component" value="Unassembled WGS sequence"/>
</dbReference>
<reference evidence="1 2" key="1">
    <citation type="submission" date="2023-12" db="EMBL/GenBank/DDBJ databases">
        <title>Whole genome sequencing of Paenibacillus phoenicis isolated from the Phoenix Mars Lander spacecraft assembly facility.</title>
        <authorList>
            <person name="Garcia A."/>
            <person name="Venkateswaran K."/>
        </authorList>
    </citation>
    <scope>NUCLEOTIDE SEQUENCE [LARGE SCALE GENOMIC DNA]</scope>
    <source>
        <strain evidence="1 2">3PO2SA</strain>
    </source>
</reference>
<protein>
    <submittedName>
        <fullName evidence="1">Uncharacterized protein</fullName>
    </submittedName>
</protein>
<organism evidence="1 2">
    <name type="scientific">Paenibacillus phoenicis</name>
    <dbReference type="NCBI Taxonomy" id="554117"/>
    <lineage>
        <taxon>Bacteria</taxon>
        <taxon>Bacillati</taxon>
        <taxon>Bacillota</taxon>
        <taxon>Bacilli</taxon>
        <taxon>Bacillales</taxon>
        <taxon>Paenibacillaceae</taxon>
        <taxon>Paenibacillus</taxon>
    </lineage>
</organism>
<evidence type="ECO:0000313" key="2">
    <source>
        <dbReference type="Proteomes" id="UP001292216"/>
    </source>
</evidence>
<proteinExistence type="predicted"/>
<evidence type="ECO:0000313" key="1">
    <source>
        <dbReference type="EMBL" id="MEA3569092.1"/>
    </source>
</evidence>
<dbReference type="RefSeq" id="WP_254899704.1">
    <property type="nucleotide sequence ID" value="NZ_JAYERP010000001.1"/>
</dbReference>
<keyword evidence="2" id="KW-1185">Reference proteome</keyword>
<accession>A0ABU5PHB2</accession>
<dbReference type="EMBL" id="JAYERP010000001">
    <property type="protein sequence ID" value="MEA3569092.1"/>
    <property type="molecule type" value="Genomic_DNA"/>
</dbReference>
<name>A0ABU5PHB2_9BACL</name>
<comment type="caution">
    <text evidence="1">The sequence shown here is derived from an EMBL/GenBank/DDBJ whole genome shotgun (WGS) entry which is preliminary data.</text>
</comment>
<sequence length="41" mass="4234">MERDRSPANGIEIAAEINMAKASGSKVLVRNVDLSSGTSSA</sequence>
<gene>
    <name evidence="1" type="ORF">U9M73_03675</name>
</gene>